<protein>
    <submittedName>
        <fullName evidence="1">GGDEF domain-containing protein</fullName>
    </submittedName>
</protein>
<gene>
    <name evidence="1" type="ORF">C8D85_1327</name>
</gene>
<dbReference type="Gene3D" id="3.30.70.270">
    <property type="match status" value="1"/>
</dbReference>
<dbReference type="AlphaFoldDB" id="A0A4R6X4E8"/>
<sequence>MGFMEIDTKDETSQEAVHELLMQRDFLLQLRKVDQLMLSQVACSMNPIAYVEQMIGSIGELFPNNLKVCVLTCDQELTQWRVINYQDWPSLGDALGNVSRVPQSLATFVASPSRAFARESNVATRADWERWQECLGDYSIDSCDLVSIQDGQKNWFTFCLFSPKFVTEIEQRMHYWALEQVLHSLPSWVKSMVIRCQTDATLQQHTNAVTGLLQPHSFAKALDMMLRDARRYFQRLAFVSVLVNEEAEEDELKLLSDILRDTLRDNDLLANVSDHEFVMAMRISQLDDGPVVAQKVQSALLKADPNQVSVLSGGVKIGVALYPEQANHDKLYFASVAAANAVTESVGFRLEYYGKFVKDLDEAYGD</sequence>
<dbReference type="InterPro" id="IPR043128">
    <property type="entry name" value="Rev_trsase/Diguanyl_cyclase"/>
</dbReference>
<organism evidence="1 2">
    <name type="scientific">Marinomonas communis</name>
    <dbReference type="NCBI Taxonomy" id="28254"/>
    <lineage>
        <taxon>Bacteria</taxon>
        <taxon>Pseudomonadati</taxon>
        <taxon>Pseudomonadota</taxon>
        <taxon>Gammaproteobacteria</taxon>
        <taxon>Oceanospirillales</taxon>
        <taxon>Oceanospirillaceae</taxon>
        <taxon>Marinomonas</taxon>
    </lineage>
</organism>
<dbReference type="InterPro" id="IPR029787">
    <property type="entry name" value="Nucleotide_cyclase"/>
</dbReference>
<dbReference type="SUPFAM" id="SSF55073">
    <property type="entry name" value="Nucleotide cyclase"/>
    <property type="match status" value="1"/>
</dbReference>
<name>A0A4R6X4E8_9GAMM</name>
<comment type="caution">
    <text evidence="1">The sequence shown here is derived from an EMBL/GenBank/DDBJ whole genome shotgun (WGS) entry which is preliminary data.</text>
</comment>
<reference evidence="1 2" key="1">
    <citation type="submission" date="2019-03" db="EMBL/GenBank/DDBJ databases">
        <title>Genomic Encyclopedia of Type Strains, Phase IV (KMG-IV): sequencing the most valuable type-strain genomes for metagenomic binning, comparative biology and taxonomic classification.</title>
        <authorList>
            <person name="Goeker M."/>
        </authorList>
    </citation>
    <scope>NUCLEOTIDE SEQUENCE [LARGE SCALE GENOMIC DNA]</scope>
    <source>
        <strain evidence="1 2">DSM 5604</strain>
    </source>
</reference>
<proteinExistence type="predicted"/>
<evidence type="ECO:0000313" key="2">
    <source>
        <dbReference type="Proteomes" id="UP000295729"/>
    </source>
</evidence>
<evidence type="ECO:0000313" key="1">
    <source>
        <dbReference type="EMBL" id="TDR13796.1"/>
    </source>
</evidence>
<dbReference type="EMBL" id="SNZA01000002">
    <property type="protein sequence ID" value="TDR13796.1"/>
    <property type="molecule type" value="Genomic_DNA"/>
</dbReference>
<keyword evidence="2" id="KW-1185">Reference proteome</keyword>
<dbReference type="Proteomes" id="UP000295729">
    <property type="component" value="Unassembled WGS sequence"/>
</dbReference>
<accession>A0A4R6X4E8</accession>